<sequence length="154" mass="17398">MKSNSVESNIGESWNGVIVKHIEQRIIYMLEGIRGYMMVQMKKKHRKFQRNRRLIFPLALTILVEEDVNARKCHARASTNNMIEVRNGISSYAVVLCSCSCGASELSGIPWCHAQLSIGLMRLTVNYFVHECYLVSTARKVNACEMPCMGGPQT</sequence>
<dbReference type="EMBL" id="OZ034819">
    <property type="protein sequence ID" value="CAL1393134.1"/>
    <property type="molecule type" value="Genomic_DNA"/>
</dbReference>
<gene>
    <name evidence="1" type="ORF">LTRI10_LOCUS33731</name>
</gene>
<dbReference type="Proteomes" id="UP001497516">
    <property type="component" value="Chromosome 6"/>
</dbReference>
<dbReference type="AlphaFoldDB" id="A0AAV2F4L8"/>
<accession>A0AAV2F4L8</accession>
<dbReference type="PANTHER" id="PTHR31973:SF197">
    <property type="entry name" value="SWIM-TYPE DOMAIN-CONTAINING PROTEIN"/>
    <property type="match status" value="1"/>
</dbReference>
<evidence type="ECO:0000313" key="2">
    <source>
        <dbReference type="Proteomes" id="UP001497516"/>
    </source>
</evidence>
<keyword evidence="2" id="KW-1185">Reference proteome</keyword>
<organism evidence="1 2">
    <name type="scientific">Linum trigynum</name>
    <dbReference type="NCBI Taxonomy" id="586398"/>
    <lineage>
        <taxon>Eukaryota</taxon>
        <taxon>Viridiplantae</taxon>
        <taxon>Streptophyta</taxon>
        <taxon>Embryophyta</taxon>
        <taxon>Tracheophyta</taxon>
        <taxon>Spermatophyta</taxon>
        <taxon>Magnoliopsida</taxon>
        <taxon>eudicotyledons</taxon>
        <taxon>Gunneridae</taxon>
        <taxon>Pentapetalae</taxon>
        <taxon>rosids</taxon>
        <taxon>fabids</taxon>
        <taxon>Malpighiales</taxon>
        <taxon>Linaceae</taxon>
        <taxon>Linum</taxon>
    </lineage>
</organism>
<evidence type="ECO:0008006" key="3">
    <source>
        <dbReference type="Google" id="ProtNLM"/>
    </source>
</evidence>
<name>A0AAV2F4L8_9ROSI</name>
<protein>
    <recommendedName>
        <fullName evidence="3">SWIM-type domain-containing protein</fullName>
    </recommendedName>
</protein>
<proteinExistence type="predicted"/>
<reference evidence="1 2" key="1">
    <citation type="submission" date="2024-04" db="EMBL/GenBank/DDBJ databases">
        <authorList>
            <person name="Fracassetti M."/>
        </authorList>
    </citation>
    <scope>NUCLEOTIDE SEQUENCE [LARGE SCALE GENOMIC DNA]</scope>
</reference>
<evidence type="ECO:0000313" key="1">
    <source>
        <dbReference type="EMBL" id="CAL1393134.1"/>
    </source>
</evidence>
<dbReference type="PANTHER" id="PTHR31973">
    <property type="entry name" value="POLYPROTEIN, PUTATIVE-RELATED"/>
    <property type="match status" value="1"/>
</dbReference>